<feature type="compositionally biased region" description="Basic residues" evidence="1">
    <location>
        <begin position="1380"/>
        <end position="1393"/>
    </location>
</feature>
<feature type="compositionally biased region" description="Pro residues" evidence="1">
    <location>
        <begin position="1086"/>
        <end position="1101"/>
    </location>
</feature>
<sequence>MAAIPMVAVATAPVKTGPASSSTECLIPHRLGSRWTTSWTDPAGFEARDDKESVSVRMWGRGKKPKTNPKAALDNSSDEDNRRWTSPATAPLSERRHSFGDTQSPPKKKRYSFMPARLAPAPPPEAPGAESAEAAHASALAKLTGSPSTVAASHGETKKRRFSLKSLPARPPTPEPLPPPPLLSLKDVKGGMSFASDSGKRGWGEYDEFGAVNHTKPNTQDGDGDVTPPKANPFDGGFTPVSPNLGEERRAKRLSRHATGERTLPPRLPAPADMIAANPGLGLANDQRVANPGLANDQRVARHRSAPVGRPVTRTLRRKPPPKADEELLQNESGHGTQTTPPSAPATVARASSTAAPASRGAASTAIPNAVAVHASTNGPAVPAVAVAGAAAAATFGAAAFAIKPAANTNTNTPPAAVGAAAFRSEPVPAPPGAVDTPRDVDAVSTSPEAPAATLTATPVSATSAAPEAPVATLTATQISATVTPRDASLTAESIPVAVAAAPAALPTPEAQHESVAAHTERVISPESPTPQSAATQAGSTQAHVRQSSVSTAESMHTAHSDSSAAVTAPTSPIDATFAPPSTGHTPQPPTSSGWPIFPVVPVTSMPPRSTPASPTLPTEDDVATPRAQADTLTPRAIPHALAVQDSTLVPQPSTEIAPAPTTVAAHMALASAVDTPPRKVLAISPPRRRPIPAAWQSQQSLLVPEEERPSSTTPPATAESGIFPQHRDEFVDARGPEGFAAPTATHVAAVRVATVAAGVATVGAVAAHSKTSSMSSTSTDRIRPSDIAQIPPFSPPRRAVAPMPSEYAYDRPATHARAAESLRARHGLSPEPPEEARHLRVSAYGVPELDFTRTPPPEREHDDEPAETEAHGRSSSEREVLQTPALGEAALSMSSHSGYAQSQYIQPPWPRSRGHSRASSTSRSTTSAASAAPPSVSAFTDRLPRSGHDDGDGDGVEGLLSAQHTGTTKGRESDTPTVESSPRAPSWIDYARPPKVLELEAAVAAAAAASTKPFPNPDQRLFQQDKEMEVARDLDASTTRESPDRATRESRRHGLVSMDGRATNSNANGHGSGREPSLSLQPVFHAPPPPLHSPSAPVPPPKDHFGTYPSGHTYATGGPSVDAASHHDSVGRSPRPQTADTPDTAPRPFGSLGRSSRPNTSGGIASSHPFNSLRSTMPTTQDPVVHSSQAGAGTDAARTTSTDRVTPPTHRATSPFNAAQWAKLQPINSAHASALSRLEGTSAETYSLAHEAHPHPPPPFPGPRATSPEPRKRFSFRSTGGSLREKKKKRFSLLPESKTALDISAPVPASEVPLAADAWPAGGVGSRLSGIVQTPLPPTPAVSSMSVGTPAKLSVHPDTSRHHHNAPDIPERPTSAASRRSRRWSFKPSKKARGPDVDAPPVPALPPVLPLPSSFEEAKDMSLSESPLKAATQRPIPVQHQVEVDESKRKKGGKFMRTLRGLFKH</sequence>
<feature type="compositionally biased region" description="Pro residues" evidence="1">
    <location>
        <begin position="169"/>
        <end position="182"/>
    </location>
</feature>
<feature type="compositionally biased region" description="Polar residues" evidence="1">
    <location>
        <begin position="583"/>
        <end position="594"/>
    </location>
</feature>
<feature type="compositionally biased region" description="Basic and acidic residues" evidence="1">
    <location>
        <begin position="857"/>
        <end position="881"/>
    </location>
</feature>
<name>A0AA48L394_9TREE</name>
<feature type="region of interest" description="Disordered" evidence="1">
    <location>
        <begin position="428"/>
        <end position="466"/>
    </location>
</feature>
<keyword evidence="3" id="KW-1185">Reference proteome</keyword>
<dbReference type="GeneID" id="85495029"/>
<protein>
    <submittedName>
        <fullName evidence="2">Uncharacterized protein</fullName>
    </submittedName>
</protein>
<feature type="region of interest" description="Disordered" evidence="1">
    <location>
        <begin position="36"/>
        <end position="360"/>
    </location>
</feature>
<feature type="compositionally biased region" description="Basic and acidic residues" evidence="1">
    <location>
        <begin position="1024"/>
        <end position="1036"/>
    </location>
</feature>
<feature type="region of interest" description="Disordered" evidence="1">
    <location>
        <begin position="1005"/>
        <end position="1220"/>
    </location>
</feature>
<dbReference type="RefSeq" id="XP_060456424.1">
    <property type="nucleotide sequence ID" value="XM_060599762.1"/>
</dbReference>
<accession>A0AA48L394</accession>
<feature type="compositionally biased region" description="Low complexity" evidence="1">
    <location>
        <begin position="532"/>
        <end position="543"/>
    </location>
</feature>
<feature type="region of interest" description="Disordered" evidence="1">
    <location>
        <begin position="767"/>
        <end position="804"/>
    </location>
</feature>
<feature type="compositionally biased region" description="Polar residues" evidence="1">
    <location>
        <begin position="894"/>
        <end position="906"/>
    </location>
</feature>
<dbReference type="EMBL" id="AP028214">
    <property type="protein sequence ID" value="BEI91159.1"/>
    <property type="molecule type" value="Genomic_DNA"/>
</dbReference>
<feature type="region of interest" description="Disordered" evidence="1">
    <location>
        <begin position="1250"/>
        <end position="1297"/>
    </location>
</feature>
<evidence type="ECO:0000313" key="2">
    <source>
        <dbReference type="EMBL" id="BEI91159.1"/>
    </source>
</evidence>
<feature type="compositionally biased region" description="Low complexity" evidence="1">
    <location>
        <begin position="711"/>
        <end position="721"/>
    </location>
</feature>
<feature type="compositionally biased region" description="Polar residues" evidence="1">
    <location>
        <begin position="1154"/>
        <end position="1205"/>
    </location>
</feature>
<feature type="region of interest" description="Disordered" evidence="1">
    <location>
        <begin position="1331"/>
        <end position="1461"/>
    </location>
</feature>
<feature type="compositionally biased region" description="Pro residues" evidence="1">
    <location>
        <begin position="1399"/>
        <end position="1411"/>
    </location>
</feature>
<dbReference type="Proteomes" id="UP001233271">
    <property type="component" value="Chromosome 3"/>
</dbReference>
<dbReference type="KEGG" id="ccac:CcaHIS019_0312290"/>
<feature type="compositionally biased region" description="Low complexity" evidence="1">
    <location>
        <begin position="445"/>
        <end position="466"/>
    </location>
</feature>
<feature type="compositionally biased region" description="Low complexity" evidence="1">
    <location>
        <begin position="767"/>
        <end position="780"/>
    </location>
</feature>
<feature type="compositionally biased region" description="Polar residues" evidence="1">
    <location>
        <begin position="544"/>
        <end position="555"/>
    </location>
</feature>
<feature type="region of interest" description="Disordered" evidence="1">
    <location>
        <begin position="506"/>
        <end position="597"/>
    </location>
</feature>
<feature type="region of interest" description="Disordered" evidence="1">
    <location>
        <begin position="894"/>
        <end position="990"/>
    </location>
</feature>
<organism evidence="2 3">
    <name type="scientific">Cutaneotrichosporon cavernicola</name>
    <dbReference type="NCBI Taxonomy" id="279322"/>
    <lineage>
        <taxon>Eukaryota</taxon>
        <taxon>Fungi</taxon>
        <taxon>Dikarya</taxon>
        <taxon>Basidiomycota</taxon>
        <taxon>Agaricomycotina</taxon>
        <taxon>Tremellomycetes</taxon>
        <taxon>Trichosporonales</taxon>
        <taxon>Trichosporonaceae</taxon>
        <taxon>Cutaneotrichosporon</taxon>
    </lineage>
</organism>
<feature type="compositionally biased region" description="Low complexity" evidence="1">
    <location>
        <begin position="339"/>
        <end position="360"/>
    </location>
</feature>
<feature type="region of interest" description="Disordered" evidence="1">
    <location>
        <begin position="698"/>
        <end position="722"/>
    </location>
</feature>
<reference evidence="2" key="1">
    <citation type="journal article" date="2023" name="BMC Genomics">
        <title>Chromosome-level genome assemblies of Cutaneotrichosporon spp. (Trichosporonales, Basidiomycota) reveal imbalanced evolution between nucleotide sequences and chromosome synteny.</title>
        <authorList>
            <person name="Kobayashi Y."/>
            <person name="Kayamori A."/>
            <person name="Aoki K."/>
            <person name="Shiwa Y."/>
            <person name="Matsutani M."/>
            <person name="Fujita N."/>
            <person name="Sugita T."/>
            <person name="Iwasaki W."/>
            <person name="Tanaka N."/>
            <person name="Takashima M."/>
        </authorList>
    </citation>
    <scope>NUCLEOTIDE SEQUENCE</scope>
    <source>
        <strain evidence="2">HIS019</strain>
    </source>
</reference>
<feature type="compositionally biased region" description="Low complexity" evidence="1">
    <location>
        <begin position="127"/>
        <end position="141"/>
    </location>
</feature>
<feature type="compositionally biased region" description="Low complexity" evidence="1">
    <location>
        <begin position="918"/>
        <end position="939"/>
    </location>
</feature>
<evidence type="ECO:0000313" key="3">
    <source>
        <dbReference type="Proteomes" id="UP001233271"/>
    </source>
</evidence>
<evidence type="ECO:0000256" key="1">
    <source>
        <dbReference type="SAM" id="MobiDB-lite"/>
    </source>
</evidence>
<gene>
    <name evidence="2" type="ORF">CcaverHIS019_0312290</name>
</gene>
<proteinExistence type="predicted"/>
<feature type="compositionally biased region" description="Polar residues" evidence="1">
    <location>
        <begin position="561"/>
        <end position="571"/>
    </location>
</feature>
<feature type="region of interest" description="Disordered" evidence="1">
    <location>
        <begin position="845"/>
        <end position="881"/>
    </location>
</feature>